<evidence type="ECO:0000256" key="1">
    <source>
        <dbReference type="ARBA" id="ARBA00023266"/>
    </source>
</evidence>
<dbReference type="SUPFAM" id="SSF52821">
    <property type="entry name" value="Rhodanese/Cell cycle control phosphatase"/>
    <property type="match status" value="1"/>
</dbReference>
<dbReference type="GO" id="GO:0002098">
    <property type="term" value="P:tRNA wobble uridine modification"/>
    <property type="evidence" value="ECO:0007669"/>
    <property type="project" value="InterPro"/>
</dbReference>
<dbReference type="InterPro" id="IPR027417">
    <property type="entry name" value="P-loop_NTPase"/>
</dbReference>
<organism evidence="3 4">
    <name type="scientific">Thermaurantimonas aggregans</name>
    <dbReference type="NCBI Taxonomy" id="2173829"/>
    <lineage>
        <taxon>Bacteria</taxon>
        <taxon>Pseudomonadati</taxon>
        <taxon>Bacteroidota</taxon>
        <taxon>Flavobacteriia</taxon>
        <taxon>Flavobacteriales</taxon>
        <taxon>Schleiferiaceae</taxon>
        <taxon>Thermaurantimonas</taxon>
    </lineage>
</organism>
<dbReference type="Pfam" id="PF26341">
    <property type="entry name" value="AAA_SelU"/>
    <property type="match status" value="1"/>
</dbReference>
<keyword evidence="4" id="KW-1185">Reference proteome</keyword>
<accession>A0A401XNH4</accession>
<evidence type="ECO:0000313" key="3">
    <source>
        <dbReference type="EMBL" id="GCD78567.1"/>
    </source>
</evidence>
<dbReference type="InterPro" id="IPR058840">
    <property type="entry name" value="AAA_SelU"/>
</dbReference>
<keyword evidence="1" id="KW-0711">Selenium</keyword>
<dbReference type="PANTHER" id="PTHR30401">
    <property type="entry name" value="TRNA 2-SELENOURIDINE SYNTHASE"/>
    <property type="match status" value="1"/>
</dbReference>
<evidence type="ECO:0000259" key="2">
    <source>
        <dbReference type="PROSITE" id="PS50206"/>
    </source>
</evidence>
<dbReference type="InterPro" id="IPR017582">
    <property type="entry name" value="SelU"/>
</dbReference>
<protein>
    <submittedName>
        <fullName evidence="3">tRNA 2-selenouridine synthase</fullName>
    </submittedName>
</protein>
<gene>
    <name evidence="3" type="ORF">JCM31826_20490</name>
</gene>
<dbReference type="RefSeq" id="WP_124398622.1">
    <property type="nucleotide sequence ID" value="NZ_BHZE01000026.1"/>
</dbReference>
<dbReference type="SMART" id="SM00450">
    <property type="entry name" value="RHOD"/>
    <property type="match status" value="1"/>
</dbReference>
<sequence>MIREVEINDFLELNAKGFPTIDARSEAEYAAGHIPGSHNIPLLNDVHRAAVGRTYKQEGREAAVELGFKLVGPLFFEKFKAIQQKAGEGKKLLIYCWRGGMRSNILAWMMHLADYEVYLLKGGYKAFRNWALKYFEVPQPFIVLGGMTGAGKTEILHILKTRGEHVLDLEHLASHRGSAFGHIDMPPQPTNEHFENLIAIQLFRYQNFRPIWVENESRKIGRLKIPDALFNRLLKAPTVVLEVPDSIRKQRILEEYGKYDPEALAEATRKLQKRLGNERMNSALNSLYEKDLNKWLDEVLPYYDKTYQYDLEQRNSPVLFVPFDWNNVEESISNLLQLSTKLWKND</sequence>
<dbReference type="GO" id="GO:0043828">
    <property type="term" value="F:tRNA 2-selenouridine synthase activity"/>
    <property type="evidence" value="ECO:0007669"/>
    <property type="project" value="InterPro"/>
</dbReference>
<dbReference type="NCBIfam" id="NF008750">
    <property type="entry name" value="PRK11784.1-2"/>
    <property type="match status" value="1"/>
</dbReference>
<dbReference type="OrthoDB" id="9808735at2"/>
<dbReference type="Gene3D" id="3.40.250.10">
    <property type="entry name" value="Rhodanese-like domain"/>
    <property type="match status" value="1"/>
</dbReference>
<dbReference type="AlphaFoldDB" id="A0A401XNH4"/>
<dbReference type="InterPro" id="IPR001763">
    <property type="entry name" value="Rhodanese-like_dom"/>
</dbReference>
<dbReference type="InterPro" id="IPR036873">
    <property type="entry name" value="Rhodanese-like_dom_sf"/>
</dbReference>
<dbReference type="PROSITE" id="PS50206">
    <property type="entry name" value="RHODANESE_3"/>
    <property type="match status" value="1"/>
</dbReference>
<dbReference type="EMBL" id="BHZE01000026">
    <property type="protein sequence ID" value="GCD78567.1"/>
    <property type="molecule type" value="Genomic_DNA"/>
</dbReference>
<comment type="caution">
    <text evidence="3">The sequence shown here is derived from an EMBL/GenBank/DDBJ whole genome shotgun (WGS) entry which is preliminary data.</text>
</comment>
<proteinExistence type="predicted"/>
<reference evidence="3 4" key="1">
    <citation type="submission" date="2018-11" db="EMBL/GenBank/DDBJ databases">
        <title>Schleiferia aggregans sp. nov., a moderately thermophilic heterotrophic bacterium isolated from microbial mats at a terrestrial hot spring.</title>
        <authorList>
            <person name="Iino T."/>
            <person name="Ohkuma M."/>
            <person name="Haruta S."/>
        </authorList>
    </citation>
    <scope>NUCLEOTIDE SEQUENCE [LARGE SCALE GENOMIC DNA]</scope>
    <source>
        <strain evidence="3 4">LA</strain>
    </source>
</reference>
<dbReference type="Proteomes" id="UP000286715">
    <property type="component" value="Unassembled WGS sequence"/>
</dbReference>
<feature type="domain" description="Rhodanese" evidence="2">
    <location>
        <begin position="14"/>
        <end position="136"/>
    </location>
</feature>
<dbReference type="NCBIfam" id="TIGR03167">
    <property type="entry name" value="tRNA_sel_U_synt"/>
    <property type="match status" value="1"/>
</dbReference>
<dbReference type="PANTHER" id="PTHR30401:SF0">
    <property type="entry name" value="TRNA 2-SELENOURIDINE SYNTHASE"/>
    <property type="match status" value="1"/>
</dbReference>
<name>A0A401XNH4_9FLAO</name>
<dbReference type="Pfam" id="PF00581">
    <property type="entry name" value="Rhodanese"/>
    <property type="match status" value="1"/>
</dbReference>
<dbReference type="SUPFAM" id="SSF52540">
    <property type="entry name" value="P-loop containing nucleoside triphosphate hydrolases"/>
    <property type="match status" value="1"/>
</dbReference>
<evidence type="ECO:0000313" key="4">
    <source>
        <dbReference type="Proteomes" id="UP000286715"/>
    </source>
</evidence>